<gene>
    <name evidence="1" type="ORF">SAMN05660909_02192</name>
</gene>
<dbReference type="Proteomes" id="UP000199656">
    <property type="component" value="Unassembled WGS sequence"/>
</dbReference>
<protein>
    <submittedName>
        <fullName evidence="1">Glycosyltransferase involved in cell wall bisynthesis</fullName>
    </submittedName>
</protein>
<keyword evidence="2" id="KW-1185">Reference proteome</keyword>
<dbReference type="GO" id="GO:0016740">
    <property type="term" value="F:transferase activity"/>
    <property type="evidence" value="ECO:0007669"/>
    <property type="project" value="UniProtKB-KW"/>
</dbReference>
<dbReference type="PANTHER" id="PTHR12526:SF630">
    <property type="entry name" value="GLYCOSYLTRANSFERASE"/>
    <property type="match status" value="1"/>
</dbReference>
<dbReference type="STRING" id="408074.SAMN05660909_02192"/>
<dbReference type="PANTHER" id="PTHR12526">
    <property type="entry name" value="GLYCOSYLTRANSFERASE"/>
    <property type="match status" value="1"/>
</dbReference>
<sequence>MIAIVQPLVPHYREHFFNRLREQAPFELYCYNGAEAMQKQNLSAGRTPAKPLPALSIGPFVLYNPLRLFKSDYKVLVLMLNFAHISTWIILLLKPFLKQKVILWGHGISVKRYIREEQQPSRLLKWMMQLADATWFYTSREMELWQQVIPALNAVSLNNTISEVEQILQQPVPDKMLLRKKYGIRTKRVLIYCARFNEPGRRIDLLLQVIAATDPTEYGFIIIGAGKYKPDFSAYPHVSDFGAVYDPAVKQELFGLADLYFQPGWVGLSAVEAMAYGKPVCTFKRSEAVLQCVEYSYIKDGHNGLIFENMEQCLHALDTISDDAISDMGQQARRFVKENLTMTNMVGNASHSLHAMIR</sequence>
<dbReference type="AlphaFoldDB" id="A0A1H4BPJ1"/>
<name>A0A1H4BPJ1_9BACT</name>
<dbReference type="Pfam" id="PF13692">
    <property type="entry name" value="Glyco_trans_1_4"/>
    <property type="match status" value="1"/>
</dbReference>
<dbReference type="OrthoDB" id="9787293at2"/>
<dbReference type="Gene3D" id="3.40.50.2000">
    <property type="entry name" value="Glycogen Phosphorylase B"/>
    <property type="match status" value="2"/>
</dbReference>
<reference evidence="2" key="1">
    <citation type="submission" date="2016-10" db="EMBL/GenBank/DDBJ databases">
        <authorList>
            <person name="Varghese N."/>
            <person name="Submissions S."/>
        </authorList>
    </citation>
    <scope>NUCLEOTIDE SEQUENCE [LARGE SCALE GENOMIC DNA]</scope>
    <source>
        <strain evidence="2">DSM 23920</strain>
    </source>
</reference>
<accession>A0A1H4BPJ1</accession>
<dbReference type="EMBL" id="FNRL01000008">
    <property type="protein sequence ID" value="SEA49742.1"/>
    <property type="molecule type" value="Genomic_DNA"/>
</dbReference>
<dbReference type="SUPFAM" id="SSF53756">
    <property type="entry name" value="UDP-Glycosyltransferase/glycogen phosphorylase"/>
    <property type="match status" value="1"/>
</dbReference>
<evidence type="ECO:0000313" key="2">
    <source>
        <dbReference type="Proteomes" id="UP000199656"/>
    </source>
</evidence>
<keyword evidence="1" id="KW-0808">Transferase</keyword>
<organism evidence="1 2">
    <name type="scientific">Chitinophaga terrae</name>
    <name type="common">ex Kim and Jung 2007</name>
    <dbReference type="NCBI Taxonomy" id="408074"/>
    <lineage>
        <taxon>Bacteria</taxon>
        <taxon>Pseudomonadati</taxon>
        <taxon>Bacteroidota</taxon>
        <taxon>Chitinophagia</taxon>
        <taxon>Chitinophagales</taxon>
        <taxon>Chitinophagaceae</taxon>
        <taxon>Chitinophaga</taxon>
    </lineage>
</organism>
<proteinExistence type="predicted"/>
<evidence type="ECO:0000313" key="1">
    <source>
        <dbReference type="EMBL" id="SEA49742.1"/>
    </source>
</evidence>
<dbReference type="RefSeq" id="WP_089761497.1">
    <property type="nucleotide sequence ID" value="NZ_BKAT01000011.1"/>
</dbReference>